<keyword evidence="13" id="KW-1185">Reference proteome</keyword>
<comment type="catalytic activity">
    <reaction evidence="10">
        <text>L-threonyl-[protein] + ATP = O-phospho-L-threonyl-[protein] + ADP + H(+)</text>
        <dbReference type="Rhea" id="RHEA:46608"/>
        <dbReference type="Rhea" id="RHEA-COMP:11060"/>
        <dbReference type="Rhea" id="RHEA-COMP:11605"/>
        <dbReference type="ChEBI" id="CHEBI:15378"/>
        <dbReference type="ChEBI" id="CHEBI:30013"/>
        <dbReference type="ChEBI" id="CHEBI:30616"/>
        <dbReference type="ChEBI" id="CHEBI:61977"/>
        <dbReference type="ChEBI" id="CHEBI:456216"/>
        <dbReference type="EC" id="2.7.11.1"/>
    </reaction>
</comment>
<reference evidence="12" key="2">
    <citation type="journal article" date="2022" name="Hortic Res">
        <title>The genome of Dioscorea zingiberensis sheds light on the biosynthesis, origin and evolution of the medicinally important diosgenin saponins.</title>
        <authorList>
            <person name="Li Y."/>
            <person name="Tan C."/>
            <person name="Li Z."/>
            <person name="Guo J."/>
            <person name="Li S."/>
            <person name="Chen X."/>
            <person name="Wang C."/>
            <person name="Dai X."/>
            <person name="Yang H."/>
            <person name="Song W."/>
            <person name="Hou L."/>
            <person name="Xu J."/>
            <person name="Tong Z."/>
            <person name="Xu A."/>
            <person name="Yuan X."/>
            <person name="Wang W."/>
            <person name="Yang Q."/>
            <person name="Chen L."/>
            <person name="Sun Z."/>
            <person name="Wang K."/>
            <person name="Pan B."/>
            <person name="Chen J."/>
            <person name="Bao Y."/>
            <person name="Liu F."/>
            <person name="Qi X."/>
            <person name="Gang D.R."/>
            <person name="Wen J."/>
            <person name="Li J."/>
        </authorList>
    </citation>
    <scope>NUCLEOTIDE SEQUENCE</scope>
    <source>
        <strain evidence="12">Dzin_1.0</strain>
    </source>
</reference>
<evidence type="ECO:0000256" key="4">
    <source>
        <dbReference type="ARBA" id="ARBA00022679"/>
    </source>
</evidence>
<comment type="subcellular location">
    <subcellularLocation>
        <location evidence="1">Cell membrane</location>
        <topology evidence="1">Single-pass membrane protein</topology>
    </subcellularLocation>
</comment>
<keyword evidence="6" id="KW-0547">Nucleotide-binding</keyword>
<evidence type="ECO:0000256" key="8">
    <source>
        <dbReference type="ARBA" id="ARBA00022989"/>
    </source>
</evidence>
<accession>A0A9D5H4D8</accession>
<dbReference type="GO" id="GO:0005524">
    <property type="term" value="F:ATP binding"/>
    <property type="evidence" value="ECO:0007669"/>
    <property type="project" value="UniProtKB-KW"/>
</dbReference>
<sequence length="97" mass="10798">MSFPFGVVLLELITGQKPIDASQPIEADGLVEWARPLLLHALDTGEFQDLRDPRLDNNYDESEMFRMIAAAAACIRRSASKRPQMGQVVRALDNLGE</sequence>
<evidence type="ECO:0000256" key="9">
    <source>
        <dbReference type="ARBA" id="ARBA00023136"/>
    </source>
</evidence>
<dbReference type="SUPFAM" id="SSF56112">
    <property type="entry name" value="Protein kinase-like (PK-like)"/>
    <property type="match status" value="1"/>
</dbReference>
<evidence type="ECO:0000313" key="13">
    <source>
        <dbReference type="Proteomes" id="UP001085076"/>
    </source>
</evidence>
<dbReference type="EC" id="2.7.11.1" evidence="2"/>
<dbReference type="InterPro" id="IPR047117">
    <property type="entry name" value="PERK1-13-like"/>
</dbReference>
<evidence type="ECO:0000313" key="12">
    <source>
        <dbReference type="EMBL" id="KAJ0962838.1"/>
    </source>
</evidence>
<evidence type="ECO:0000256" key="3">
    <source>
        <dbReference type="ARBA" id="ARBA00022527"/>
    </source>
</evidence>
<evidence type="ECO:0000256" key="1">
    <source>
        <dbReference type="ARBA" id="ARBA00004162"/>
    </source>
</evidence>
<dbReference type="GO" id="GO:0004674">
    <property type="term" value="F:protein serine/threonine kinase activity"/>
    <property type="evidence" value="ECO:0007669"/>
    <property type="project" value="UniProtKB-KW"/>
</dbReference>
<dbReference type="PANTHER" id="PTHR47982:SF32">
    <property type="entry name" value="NON-SPECIFIC SERINE_THREONINE PROTEIN KINASE"/>
    <property type="match status" value="1"/>
</dbReference>
<evidence type="ECO:0000256" key="11">
    <source>
        <dbReference type="ARBA" id="ARBA00048679"/>
    </source>
</evidence>
<dbReference type="Proteomes" id="UP001085076">
    <property type="component" value="Miscellaneous, Linkage group lg09"/>
</dbReference>
<organism evidence="12 13">
    <name type="scientific">Dioscorea zingiberensis</name>
    <dbReference type="NCBI Taxonomy" id="325984"/>
    <lineage>
        <taxon>Eukaryota</taxon>
        <taxon>Viridiplantae</taxon>
        <taxon>Streptophyta</taxon>
        <taxon>Embryophyta</taxon>
        <taxon>Tracheophyta</taxon>
        <taxon>Spermatophyta</taxon>
        <taxon>Magnoliopsida</taxon>
        <taxon>Liliopsida</taxon>
        <taxon>Dioscoreales</taxon>
        <taxon>Dioscoreaceae</taxon>
        <taxon>Dioscorea</taxon>
    </lineage>
</organism>
<proteinExistence type="predicted"/>
<evidence type="ECO:0000256" key="6">
    <source>
        <dbReference type="ARBA" id="ARBA00022741"/>
    </source>
</evidence>
<keyword evidence="5" id="KW-0812">Transmembrane</keyword>
<dbReference type="Gene3D" id="1.10.510.10">
    <property type="entry name" value="Transferase(Phosphotransferase) domain 1"/>
    <property type="match status" value="1"/>
</dbReference>
<keyword evidence="3" id="KW-0418">Kinase</keyword>
<dbReference type="AlphaFoldDB" id="A0A9D5H4D8"/>
<dbReference type="GO" id="GO:0005886">
    <property type="term" value="C:plasma membrane"/>
    <property type="evidence" value="ECO:0007669"/>
    <property type="project" value="UniProtKB-SubCell"/>
</dbReference>
<evidence type="ECO:0000256" key="7">
    <source>
        <dbReference type="ARBA" id="ARBA00022840"/>
    </source>
</evidence>
<dbReference type="OrthoDB" id="1695058at2759"/>
<keyword evidence="7" id="KW-0067">ATP-binding</keyword>
<comment type="caution">
    <text evidence="12">The sequence shown here is derived from an EMBL/GenBank/DDBJ whole genome shotgun (WGS) entry which is preliminary data.</text>
</comment>
<evidence type="ECO:0000256" key="2">
    <source>
        <dbReference type="ARBA" id="ARBA00012513"/>
    </source>
</evidence>
<keyword evidence="8" id="KW-1133">Transmembrane helix</keyword>
<dbReference type="EMBL" id="JAGGNH010000009">
    <property type="protein sequence ID" value="KAJ0962838.1"/>
    <property type="molecule type" value="Genomic_DNA"/>
</dbReference>
<evidence type="ECO:0000256" key="5">
    <source>
        <dbReference type="ARBA" id="ARBA00022692"/>
    </source>
</evidence>
<keyword evidence="9" id="KW-0472">Membrane</keyword>
<gene>
    <name evidence="12" type="ORF">J5N97_027960</name>
</gene>
<dbReference type="InterPro" id="IPR011009">
    <property type="entry name" value="Kinase-like_dom_sf"/>
</dbReference>
<name>A0A9D5H4D8_9LILI</name>
<dbReference type="PANTHER" id="PTHR47982">
    <property type="entry name" value="PROLINE-RICH RECEPTOR-LIKE PROTEIN KINASE PERK4"/>
    <property type="match status" value="1"/>
</dbReference>
<keyword evidence="3" id="KW-0723">Serine/threonine-protein kinase</keyword>
<keyword evidence="4" id="KW-0808">Transferase</keyword>
<protein>
    <recommendedName>
        <fullName evidence="2">non-specific serine/threonine protein kinase</fullName>
        <ecNumber evidence="2">2.7.11.1</ecNumber>
    </recommendedName>
</protein>
<comment type="catalytic activity">
    <reaction evidence="11">
        <text>L-seryl-[protein] + ATP = O-phospho-L-seryl-[protein] + ADP + H(+)</text>
        <dbReference type="Rhea" id="RHEA:17989"/>
        <dbReference type="Rhea" id="RHEA-COMP:9863"/>
        <dbReference type="Rhea" id="RHEA-COMP:11604"/>
        <dbReference type="ChEBI" id="CHEBI:15378"/>
        <dbReference type="ChEBI" id="CHEBI:29999"/>
        <dbReference type="ChEBI" id="CHEBI:30616"/>
        <dbReference type="ChEBI" id="CHEBI:83421"/>
        <dbReference type="ChEBI" id="CHEBI:456216"/>
        <dbReference type="EC" id="2.7.11.1"/>
    </reaction>
</comment>
<evidence type="ECO:0000256" key="10">
    <source>
        <dbReference type="ARBA" id="ARBA00047899"/>
    </source>
</evidence>
<reference evidence="12" key="1">
    <citation type="submission" date="2021-03" db="EMBL/GenBank/DDBJ databases">
        <authorList>
            <person name="Li Z."/>
            <person name="Yang C."/>
        </authorList>
    </citation>
    <scope>NUCLEOTIDE SEQUENCE</scope>
    <source>
        <strain evidence="12">Dzin_1.0</strain>
        <tissue evidence="12">Leaf</tissue>
    </source>
</reference>